<keyword evidence="4" id="KW-1185">Reference proteome</keyword>
<gene>
    <name evidence="3" type="ORF">SJ2017_0060</name>
</gene>
<dbReference type="InterPro" id="IPR051199">
    <property type="entry name" value="LPS_LOS_Heptosyltrfase"/>
</dbReference>
<dbReference type="Gene3D" id="3.40.50.2000">
    <property type="entry name" value="Glycogen Phosphorylase B"/>
    <property type="match status" value="1"/>
</dbReference>
<protein>
    <submittedName>
        <fullName evidence="3">Lipopolysaccharide core biosynthesis protein</fullName>
    </submittedName>
</protein>
<dbReference type="InterPro" id="IPR002201">
    <property type="entry name" value="Glyco_trans_9"/>
</dbReference>
<evidence type="ECO:0000313" key="3">
    <source>
        <dbReference type="EMBL" id="ARD20409.1"/>
    </source>
</evidence>
<accession>A0ABM6JF88</accession>
<dbReference type="EMBL" id="CP020472">
    <property type="protein sequence ID" value="ARD20409.1"/>
    <property type="molecule type" value="Genomic_DNA"/>
</dbReference>
<sequence length="373" mass="42752">MNKNMAIISASQLQSCQRMLFMSPLALGDFLYLKTFLIALKAQNPHITLDIWLDDNRCTDTSWRLSRSAILQQWIASDSSFNISYGCTKSTSDHQAQIQQAKANDYDIIICHSASKSARYSQIAREIAPKAFIVSSITKQPYNGLFNRLIFRHSDHVIALDTSELDKNHHITDRFYAVFNKICNVTLDKSQFMPTLDIPNQMDSVSKKWLLNKFNNQDRQGKLYFLNHLSTNTKKDWHLSQLFELITLLAKVSTDGRFIINVTKENFDETVQKVNEFTSQTSFQVVVFTVEDHFFELPSLISLSDFVITVDTAILHFAFAAKRPLISMMRSKKPYWAPPASKQSHVLYATEGKGHVSDINVEAVYQQYLTMVH</sequence>
<dbReference type="SUPFAM" id="SSF53756">
    <property type="entry name" value="UDP-Glycosyltransferase/glycogen phosphorylase"/>
    <property type="match status" value="1"/>
</dbReference>
<dbReference type="Pfam" id="PF01075">
    <property type="entry name" value="Glyco_transf_9"/>
    <property type="match status" value="1"/>
</dbReference>
<dbReference type="RefSeq" id="WP_244899745.1">
    <property type="nucleotide sequence ID" value="NZ_CP020472.1"/>
</dbReference>
<name>A0ABM6JF88_9GAMM</name>
<evidence type="ECO:0000256" key="1">
    <source>
        <dbReference type="ARBA" id="ARBA00022676"/>
    </source>
</evidence>
<dbReference type="Proteomes" id="UP000191820">
    <property type="component" value="Chromosome"/>
</dbReference>
<evidence type="ECO:0000313" key="4">
    <source>
        <dbReference type="Proteomes" id="UP000191820"/>
    </source>
</evidence>
<organism evidence="3 4">
    <name type="scientific">Shewanella japonica</name>
    <dbReference type="NCBI Taxonomy" id="93973"/>
    <lineage>
        <taxon>Bacteria</taxon>
        <taxon>Pseudomonadati</taxon>
        <taxon>Pseudomonadota</taxon>
        <taxon>Gammaproteobacteria</taxon>
        <taxon>Alteromonadales</taxon>
        <taxon>Shewanellaceae</taxon>
        <taxon>Shewanella</taxon>
    </lineage>
</organism>
<keyword evidence="1" id="KW-0328">Glycosyltransferase</keyword>
<dbReference type="PANTHER" id="PTHR30160">
    <property type="entry name" value="TETRAACYLDISACCHARIDE 4'-KINASE-RELATED"/>
    <property type="match status" value="1"/>
</dbReference>
<evidence type="ECO:0000256" key="2">
    <source>
        <dbReference type="ARBA" id="ARBA00022679"/>
    </source>
</evidence>
<proteinExistence type="predicted"/>
<reference evidence="3 4" key="1">
    <citation type="submission" date="2017-03" db="EMBL/GenBank/DDBJ databases">
        <title>Genome sequencing of Shewanella japonica KCTC 22435.</title>
        <authorList>
            <person name="Kim K.M."/>
        </authorList>
    </citation>
    <scope>NUCLEOTIDE SEQUENCE [LARGE SCALE GENOMIC DNA]</scope>
    <source>
        <strain evidence="3 4">KCTC 22435</strain>
    </source>
</reference>
<keyword evidence="2" id="KW-0808">Transferase</keyword>